<name>A0A6L3SZ56_9HYPH</name>
<dbReference type="Gene3D" id="3.55.50.10">
    <property type="entry name" value="Baseplate protein-like domains"/>
    <property type="match status" value="1"/>
</dbReference>
<dbReference type="RefSeq" id="WP_151000148.1">
    <property type="nucleotide sequence ID" value="NZ_BPQY01000460.1"/>
</dbReference>
<gene>
    <name evidence="4" type="ORF">F6X53_11460</name>
</gene>
<dbReference type="Pfam" id="PF21929">
    <property type="entry name" value="GpP_4th"/>
    <property type="match status" value="1"/>
</dbReference>
<dbReference type="InterPro" id="IPR053981">
    <property type="entry name" value="Gp44/GpP-like_2nd"/>
</dbReference>
<feature type="domain" description="Baseplate hub protein gp44/GpP-like second" evidence="3">
    <location>
        <begin position="105"/>
        <end position="180"/>
    </location>
</feature>
<evidence type="ECO:0000313" key="4">
    <source>
        <dbReference type="EMBL" id="KAB1079413.1"/>
    </source>
</evidence>
<dbReference type="EMBL" id="VZZK01000009">
    <property type="protein sequence ID" value="KAB1079413.1"/>
    <property type="molecule type" value="Genomic_DNA"/>
</dbReference>
<feature type="domain" description="Baseplate hub protein gp44-like N-terminal" evidence="1">
    <location>
        <begin position="9"/>
        <end position="93"/>
    </location>
</feature>
<dbReference type="Proteomes" id="UP000474159">
    <property type="component" value="Unassembled WGS sequence"/>
</dbReference>
<evidence type="ECO:0000259" key="2">
    <source>
        <dbReference type="Pfam" id="PF21929"/>
    </source>
</evidence>
<feature type="domain" description="Baseplate hub protein gp44/GpP-like C-terminal" evidence="2">
    <location>
        <begin position="265"/>
        <end position="347"/>
    </location>
</feature>
<dbReference type="PIRSF" id="PIRSF004440">
    <property type="entry name" value="GpP"/>
    <property type="match status" value="1"/>
</dbReference>
<evidence type="ECO:0008006" key="6">
    <source>
        <dbReference type="Google" id="ProtNLM"/>
    </source>
</evidence>
<keyword evidence="5" id="KW-1185">Reference proteome</keyword>
<dbReference type="OrthoDB" id="8198839at2"/>
<dbReference type="Pfam" id="PF22255">
    <property type="entry name" value="Gp44-like_2nd"/>
    <property type="match status" value="1"/>
</dbReference>
<reference evidence="4 5" key="1">
    <citation type="submission" date="2019-09" db="EMBL/GenBank/DDBJ databases">
        <title>YIM 48816 draft genome.</title>
        <authorList>
            <person name="Jiang L."/>
        </authorList>
    </citation>
    <scope>NUCLEOTIDE SEQUENCE [LARGE SCALE GENOMIC DNA]</scope>
    <source>
        <strain evidence="4 5">YIM 48816</strain>
    </source>
</reference>
<dbReference type="Gene3D" id="2.30.300.10">
    <property type="entry name" value="Baseplate protein-like domain - beta roll fold"/>
    <property type="match status" value="1"/>
</dbReference>
<evidence type="ECO:0000259" key="3">
    <source>
        <dbReference type="Pfam" id="PF22255"/>
    </source>
</evidence>
<dbReference type="InterPro" id="IPR049354">
    <property type="entry name" value="GpP-like_N"/>
</dbReference>
<accession>A0A6L3SZ56</accession>
<dbReference type="AlphaFoldDB" id="A0A6L3SZ56"/>
<organism evidence="4 5">
    <name type="scientific">Methylobacterium soli</name>
    <dbReference type="NCBI Taxonomy" id="553447"/>
    <lineage>
        <taxon>Bacteria</taxon>
        <taxon>Pseudomonadati</taxon>
        <taxon>Pseudomonadota</taxon>
        <taxon>Alphaproteobacteria</taxon>
        <taxon>Hyphomicrobiales</taxon>
        <taxon>Methylobacteriaceae</taxon>
        <taxon>Methylobacterium</taxon>
    </lineage>
</organism>
<comment type="caution">
    <text evidence="4">The sequence shown here is derived from an EMBL/GenBank/DDBJ whole genome shotgun (WGS) entry which is preliminary data.</text>
</comment>
<protein>
    <recommendedName>
        <fullName evidence="6">Mu-like prophage tail protein gpP</fullName>
    </recommendedName>
</protein>
<proteinExistence type="predicted"/>
<dbReference type="Gene3D" id="3.30.1920.10">
    <property type="entry name" value="Baseplate protein-like domains - 2 layer sandwich fold"/>
    <property type="match status" value="1"/>
</dbReference>
<evidence type="ECO:0000313" key="5">
    <source>
        <dbReference type="Proteomes" id="UP000474159"/>
    </source>
</evidence>
<evidence type="ECO:0000259" key="1">
    <source>
        <dbReference type="Pfam" id="PF21683"/>
    </source>
</evidence>
<dbReference type="InterPro" id="IPR053982">
    <property type="entry name" value="Gp44/GpP-like_C"/>
</dbReference>
<sequence length="364" mass="39449">MPQAREIAEIEVNGQRYADWESMSVTRSGQDLFSRFAFTAASPIESAPNWAGMKLAIGDAAKIYLAGRLVIDGKIRTRQPAYDDKQHGLQIAGSSLSATIARATVEAKPGEFKNYSLEQIANSALKPFGVKFYLKGDTPGAEKPFERVNVQVGETVFALIDRLCRMRNVYLFDDPNGNIVGYRLGKGAQSIADLEEGRNIKSASAVFNYEGAFSMVEAKGQNTGNNERFGDDSRDVSAQVTNSAVKDHAPLVIMAEMPGDQNDMKMRAQRENGENIATQINVNVTVQGWHKDDGSLWLEKIGDVVTVYSPMLFTNDRMSLAIQEVTSGQGPGGTVSTLGLVLPERFNGGGQIEGTPNIPGFTGA</sequence>
<dbReference type="SUPFAM" id="SSF69279">
    <property type="entry name" value="Phage tail proteins"/>
    <property type="match status" value="2"/>
</dbReference>
<dbReference type="Pfam" id="PF21683">
    <property type="entry name" value="GpP-like_1st"/>
    <property type="match status" value="1"/>
</dbReference>
<dbReference type="InterPro" id="IPR023399">
    <property type="entry name" value="Baseplate-like_2-layer_sand"/>
</dbReference>
<dbReference type="InterPro" id="IPR026276">
    <property type="entry name" value="Baseplate_GpP"/>
</dbReference>